<dbReference type="SUPFAM" id="SSF50346">
    <property type="entry name" value="PRC-barrel domain"/>
    <property type="match status" value="1"/>
</dbReference>
<organism evidence="3 4">
    <name type="scientific">Methylobacterium iners</name>
    <dbReference type="NCBI Taxonomy" id="418707"/>
    <lineage>
        <taxon>Bacteria</taxon>
        <taxon>Pseudomonadati</taxon>
        <taxon>Pseudomonadota</taxon>
        <taxon>Alphaproteobacteria</taxon>
        <taxon>Hyphomicrobiales</taxon>
        <taxon>Methylobacteriaceae</taxon>
        <taxon>Methylobacterium</taxon>
    </lineage>
</organism>
<gene>
    <name evidence="3" type="ORF">OCOJLMKI_2554</name>
</gene>
<dbReference type="EMBL" id="BPQP01000035">
    <property type="protein sequence ID" value="GJD95342.1"/>
    <property type="molecule type" value="Genomic_DNA"/>
</dbReference>
<feature type="region of interest" description="Disordered" evidence="1">
    <location>
        <begin position="120"/>
        <end position="155"/>
    </location>
</feature>
<dbReference type="PANTHER" id="PTHR36505:SF1">
    <property type="entry name" value="BLR1072 PROTEIN"/>
    <property type="match status" value="1"/>
</dbReference>
<reference evidence="3" key="1">
    <citation type="journal article" date="2021" name="Front. Microbiol.">
        <title>Comprehensive Comparative Genomics and Phenotyping of Methylobacterium Species.</title>
        <authorList>
            <person name="Alessa O."/>
            <person name="Ogura Y."/>
            <person name="Fujitani Y."/>
            <person name="Takami H."/>
            <person name="Hayashi T."/>
            <person name="Sahin N."/>
            <person name="Tani A."/>
        </authorList>
    </citation>
    <scope>NUCLEOTIDE SEQUENCE</scope>
    <source>
        <strain evidence="3">DSM 19015</strain>
    </source>
</reference>
<dbReference type="RefSeq" id="WP_238244482.1">
    <property type="nucleotide sequence ID" value="NZ_BPQP01000035.1"/>
</dbReference>
<proteinExistence type="predicted"/>
<comment type="caution">
    <text evidence="3">The sequence shown here is derived from an EMBL/GenBank/DDBJ whole genome shotgun (WGS) entry which is preliminary data.</text>
</comment>
<evidence type="ECO:0000256" key="1">
    <source>
        <dbReference type="SAM" id="MobiDB-lite"/>
    </source>
</evidence>
<name>A0ABQ4RZH6_9HYPH</name>
<feature type="compositionally biased region" description="Basic and acidic residues" evidence="1">
    <location>
        <begin position="138"/>
        <end position="148"/>
    </location>
</feature>
<evidence type="ECO:0000259" key="2">
    <source>
        <dbReference type="Pfam" id="PF05239"/>
    </source>
</evidence>
<dbReference type="Gene3D" id="2.30.30.240">
    <property type="entry name" value="PRC-barrel domain"/>
    <property type="match status" value="1"/>
</dbReference>
<evidence type="ECO:0000313" key="4">
    <source>
        <dbReference type="Proteomes" id="UP001055125"/>
    </source>
</evidence>
<dbReference type="PANTHER" id="PTHR36505">
    <property type="entry name" value="BLR1072 PROTEIN"/>
    <property type="match status" value="1"/>
</dbReference>
<dbReference type="Pfam" id="PF05239">
    <property type="entry name" value="PRC"/>
    <property type="match status" value="1"/>
</dbReference>
<evidence type="ECO:0000313" key="3">
    <source>
        <dbReference type="EMBL" id="GJD95342.1"/>
    </source>
</evidence>
<reference evidence="3" key="2">
    <citation type="submission" date="2021-08" db="EMBL/GenBank/DDBJ databases">
        <authorList>
            <person name="Tani A."/>
            <person name="Ola A."/>
            <person name="Ogura Y."/>
            <person name="Katsura K."/>
            <person name="Hayashi T."/>
        </authorList>
    </citation>
    <scope>NUCLEOTIDE SEQUENCE</scope>
    <source>
        <strain evidence="3">DSM 19015</strain>
    </source>
</reference>
<protein>
    <recommendedName>
        <fullName evidence="2">PRC-barrel domain-containing protein</fullName>
    </recommendedName>
</protein>
<dbReference type="Proteomes" id="UP001055125">
    <property type="component" value="Unassembled WGS sequence"/>
</dbReference>
<sequence>MPTDLPNTPPLHAPSRNERSFRRPGSMELDPASGEIAVDETARLIASNKVEGTAVYDGAGNHLGSVHNFMVDKVSGQVAYAVLAFGGFLGLGESHHPLPWRSLRYSVELGGYVVEIDQDTLAGAPRHGPGEDPFSDPRYGERLDDYYGGRKAPTA</sequence>
<feature type="domain" description="PRC-barrel" evidence="2">
    <location>
        <begin position="45"/>
        <end position="119"/>
    </location>
</feature>
<keyword evidence="4" id="KW-1185">Reference proteome</keyword>
<dbReference type="InterPro" id="IPR027275">
    <property type="entry name" value="PRC-brl_dom"/>
</dbReference>
<dbReference type="InterPro" id="IPR011033">
    <property type="entry name" value="PRC_barrel-like_sf"/>
</dbReference>
<feature type="region of interest" description="Disordered" evidence="1">
    <location>
        <begin position="1"/>
        <end position="33"/>
    </location>
</feature>
<accession>A0ABQ4RZH6</accession>